<dbReference type="InterPro" id="IPR038371">
    <property type="entry name" value="Cu_polyphenol_OxRdtase_sf"/>
</dbReference>
<evidence type="ECO:0000256" key="10">
    <source>
        <dbReference type="RuleBase" id="RU361274"/>
    </source>
</evidence>
<evidence type="ECO:0000256" key="4">
    <source>
        <dbReference type="ARBA" id="ARBA00022723"/>
    </source>
</evidence>
<evidence type="ECO:0000256" key="6">
    <source>
        <dbReference type="ARBA" id="ARBA00022833"/>
    </source>
</evidence>
<dbReference type="GO" id="GO:0016787">
    <property type="term" value="F:hydrolase activity"/>
    <property type="evidence" value="ECO:0007669"/>
    <property type="project" value="UniProtKB-KW"/>
</dbReference>
<keyword evidence="5" id="KW-0378">Hydrolase</keyword>
<keyword evidence="3" id="KW-0808">Transferase</keyword>
<evidence type="ECO:0000256" key="9">
    <source>
        <dbReference type="ARBA" id="ARBA00049893"/>
    </source>
</evidence>
<evidence type="ECO:0000256" key="3">
    <source>
        <dbReference type="ARBA" id="ARBA00022679"/>
    </source>
</evidence>
<comment type="catalytic activity">
    <reaction evidence="8">
        <text>adenosine + phosphate = alpha-D-ribose 1-phosphate + adenine</text>
        <dbReference type="Rhea" id="RHEA:27642"/>
        <dbReference type="ChEBI" id="CHEBI:16335"/>
        <dbReference type="ChEBI" id="CHEBI:16708"/>
        <dbReference type="ChEBI" id="CHEBI:43474"/>
        <dbReference type="ChEBI" id="CHEBI:57720"/>
        <dbReference type="EC" id="2.4.2.1"/>
    </reaction>
    <physiologicalReaction direction="left-to-right" evidence="8">
        <dbReference type="Rhea" id="RHEA:27643"/>
    </physiologicalReaction>
</comment>
<dbReference type="GO" id="GO:0005507">
    <property type="term" value="F:copper ion binding"/>
    <property type="evidence" value="ECO:0007669"/>
    <property type="project" value="TreeGrafter"/>
</dbReference>
<evidence type="ECO:0000256" key="5">
    <source>
        <dbReference type="ARBA" id="ARBA00022801"/>
    </source>
</evidence>
<evidence type="ECO:0000256" key="8">
    <source>
        <dbReference type="ARBA" id="ARBA00048968"/>
    </source>
</evidence>
<comment type="catalytic activity">
    <reaction evidence="1">
        <text>inosine + phosphate = alpha-D-ribose 1-phosphate + hypoxanthine</text>
        <dbReference type="Rhea" id="RHEA:27646"/>
        <dbReference type="ChEBI" id="CHEBI:17368"/>
        <dbReference type="ChEBI" id="CHEBI:17596"/>
        <dbReference type="ChEBI" id="CHEBI:43474"/>
        <dbReference type="ChEBI" id="CHEBI:57720"/>
        <dbReference type="EC" id="2.4.2.1"/>
    </reaction>
    <physiologicalReaction direction="left-to-right" evidence="1">
        <dbReference type="Rhea" id="RHEA:27647"/>
    </physiologicalReaction>
</comment>
<dbReference type="InterPro" id="IPR011324">
    <property type="entry name" value="Cytotoxic_necrot_fac-like_cat"/>
</dbReference>
<dbReference type="Proteomes" id="UP000266313">
    <property type="component" value="Chromosome"/>
</dbReference>
<dbReference type="SUPFAM" id="SSF64438">
    <property type="entry name" value="CNF1/YfiH-like putative cysteine hydrolases"/>
    <property type="match status" value="1"/>
</dbReference>
<name>A0A250KZK7_9GAMM</name>
<organism evidence="11 12">
    <name type="scientific">Methylocaldum marinum</name>
    <dbReference type="NCBI Taxonomy" id="1432792"/>
    <lineage>
        <taxon>Bacteria</taxon>
        <taxon>Pseudomonadati</taxon>
        <taxon>Pseudomonadota</taxon>
        <taxon>Gammaproteobacteria</taxon>
        <taxon>Methylococcales</taxon>
        <taxon>Methylococcaceae</taxon>
        <taxon>Methylocaldum</taxon>
    </lineage>
</organism>
<proteinExistence type="inferred from homology"/>
<dbReference type="EMBL" id="AP017928">
    <property type="protein sequence ID" value="BBA35219.1"/>
    <property type="molecule type" value="Genomic_DNA"/>
</dbReference>
<dbReference type="RefSeq" id="WP_119630460.1">
    <property type="nucleotide sequence ID" value="NZ_AP017928.1"/>
</dbReference>
<protein>
    <recommendedName>
        <fullName evidence="10">Purine nucleoside phosphorylase</fullName>
    </recommendedName>
</protein>
<reference evidence="11 12" key="1">
    <citation type="submission" date="2016-12" db="EMBL/GenBank/DDBJ databases">
        <title>Genome sequencing of Methylocaldum marinum.</title>
        <authorList>
            <person name="Takeuchi M."/>
            <person name="Kamagata Y."/>
            <person name="Hiraoka S."/>
            <person name="Oshima K."/>
            <person name="Hattori M."/>
            <person name="Iwasaki W."/>
        </authorList>
    </citation>
    <scope>NUCLEOTIDE SEQUENCE [LARGE SCALE GENOMIC DNA]</scope>
    <source>
        <strain evidence="11 12">S8</strain>
    </source>
</reference>
<evidence type="ECO:0000256" key="1">
    <source>
        <dbReference type="ARBA" id="ARBA00000553"/>
    </source>
</evidence>
<comment type="catalytic activity">
    <reaction evidence="9">
        <text>S-methyl-5'-thioadenosine + phosphate = 5-(methylsulfanyl)-alpha-D-ribose 1-phosphate + adenine</text>
        <dbReference type="Rhea" id="RHEA:11852"/>
        <dbReference type="ChEBI" id="CHEBI:16708"/>
        <dbReference type="ChEBI" id="CHEBI:17509"/>
        <dbReference type="ChEBI" id="CHEBI:43474"/>
        <dbReference type="ChEBI" id="CHEBI:58533"/>
        <dbReference type="EC" id="2.4.2.28"/>
    </reaction>
    <physiologicalReaction direction="left-to-right" evidence="9">
        <dbReference type="Rhea" id="RHEA:11853"/>
    </physiologicalReaction>
</comment>
<dbReference type="OrthoDB" id="4279at2"/>
<evidence type="ECO:0000256" key="7">
    <source>
        <dbReference type="ARBA" id="ARBA00047989"/>
    </source>
</evidence>
<dbReference type="NCBIfam" id="TIGR00726">
    <property type="entry name" value="peptidoglycan editing factor PgeF"/>
    <property type="match status" value="1"/>
</dbReference>
<evidence type="ECO:0000256" key="2">
    <source>
        <dbReference type="ARBA" id="ARBA00007353"/>
    </source>
</evidence>
<dbReference type="Pfam" id="PF02578">
    <property type="entry name" value="Cu-oxidase_4"/>
    <property type="match status" value="1"/>
</dbReference>
<keyword evidence="6" id="KW-0862">Zinc</keyword>
<gene>
    <name evidence="11" type="ORF">sS8_3276</name>
</gene>
<comment type="similarity">
    <text evidence="2 10">Belongs to the purine nucleoside phosphorylase YfiH/LACC1 family.</text>
</comment>
<keyword evidence="4" id="KW-0479">Metal-binding</keyword>
<dbReference type="PANTHER" id="PTHR30616:SF2">
    <property type="entry name" value="PURINE NUCLEOSIDE PHOSPHORYLASE LACC1"/>
    <property type="match status" value="1"/>
</dbReference>
<dbReference type="GO" id="GO:0017061">
    <property type="term" value="F:S-methyl-5-thioadenosine phosphorylase activity"/>
    <property type="evidence" value="ECO:0007669"/>
    <property type="project" value="UniProtKB-EC"/>
</dbReference>
<keyword evidence="12" id="KW-1185">Reference proteome</keyword>
<evidence type="ECO:0000313" key="12">
    <source>
        <dbReference type="Proteomes" id="UP000266313"/>
    </source>
</evidence>
<dbReference type="Gene3D" id="3.60.140.10">
    <property type="entry name" value="CNF1/YfiH-like putative cysteine hydrolases"/>
    <property type="match status" value="1"/>
</dbReference>
<dbReference type="InterPro" id="IPR003730">
    <property type="entry name" value="Cu_polyphenol_OxRdtase"/>
</dbReference>
<dbReference type="KEGG" id="mmai:sS8_3276"/>
<evidence type="ECO:0000313" key="11">
    <source>
        <dbReference type="EMBL" id="BBA35219.1"/>
    </source>
</evidence>
<sequence>MSEFWIEPEWPAPSAVRAASTLRRGGVSTGSYQSLNLGAHVGDEPRRVVENRRRLRGTLKLPGEPVWLNQVHGNAVIRAEASSERNADAAFTDRPGVVCAVMTADCLPILLCSEDGDRVAAAHAGWKGLAAGVIEAAVKSLGTDRLMAWLGPAIGPETFEVGREVRETFVGKRTAFAAAFREKGDGKWLADLYRLARIVLNDIGVSAIYGGGYCTFSNADDFFSYRRDRVTGRMATLIWREHQT</sequence>
<comment type="catalytic activity">
    <reaction evidence="7">
        <text>adenosine + H2O + H(+) = inosine + NH4(+)</text>
        <dbReference type="Rhea" id="RHEA:24408"/>
        <dbReference type="ChEBI" id="CHEBI:15377"/>
        <dbReference type="ChEBI" id="CHEBI:15378"/>
        <dbReference type="ChEBI" id="CHEBI:16335"/>
        <dbReference type="ChEBI" id="CHEBI:17596"/>
        <dbReference type="ChEBI" id="CHEBI:28938"/>
        <dbReference type="EC" id="3.5.4.4"/>
    </reaction>
    <physiologicalReaction direction="left-to-right" evidence="7">
        <dbReference type="Rhea" id="RHEA:24409"/>
    </physiologicalReaction>
</comment>
<accession>A0A250KZK7</accession>
<dbReference type="PANTHER" id="PTHR30616">
    <property type="entry name" value="UNCHARACTERIZED PROTEIN YFIH"/>
    <property type="match status" value="1"/>
</dbReference>
<dbReference type="CDD" id="cd16833">
    <property type="entry name" value="YfiH"/>
    <property type="match status" value="1"/>
</dbReference>
<dbReference type="AlphaFoldDB" id="A0A250KZK7"/>